<proteinExistence type="predicted"/>
<protein>
    <submittedName>
        <fullName evidence="3">Unnamed protein product</fullName>
    </submittedName>
</protein>
<evidence type="ECO:0000313" key="3">
    <source>
        <dbReference type="EMBL" id="GMF39835.1"/>
    </source>
</evidence>
<dbReference type="Pfam" id="PF07727">
    <property type="entry name" value="RVT_2"/>
    <property type="match status" value="2"/>
</dbReference>
<dbReference type="Proteomes" id="UP001165121">
    <property type="component" value="Unassembled WGS sequence"/>
</dbReference>
<organism evidence="3 4">
    <name type="scientific">Phytophthora fragariaefolia</name>
    <dbReference type="NCBI Taxonomy" id="1490495"/>
    <lineage>
        <taxon>Eukaryota</taxon>
        <taxon>Sar</taxon>
        <taxon>Stramenopiles</taxon>
        <taxon>Oomycota</taxon>
        <taxon>Peronosporomycetes</taxon>
        <taxon>Peronosporales</taxon>
        <taxon>Peronosporaceae</taxon>
        <taxon>Phytophthora</taxon>
    </lineage>
</organism>
<feature type="domain" description="Reverse transcriptase Ty1/copia-type" evidence="2">
    <location>
        <begin position="134"/>
        <end position="197"/>
    </location>
</feature>
<feature type="domain" description="Reverse transcriptase Ty1/copia-type" evidence="2">
    <location>
        <begin position="229"/>
        <end position="340"/>
    </location>
</feature>
<feature type="compositionally biased region" description="Acidic residues" evidence="1">
    <location>
        <begin position="19"/>
        <end position="31"/>
    </location>
</feature>
<dbReference type="EMBL" id="BSXT01001192">
    <property type="protein sequence ID" value="GMF39835.1"/>
    <property type="molecule type" value="Genomic_DNA"/>
</dbReference>
<sequence length="396" mass="44325">MDGEVTRRGGLVEVTSGDDLAEDDGDLDDLEDKAPIAFGDPARSMDEVADAISDSGSEDDIEMNDTAASFRRSTRTRWPNARYRDNEVELPMSLVIETVNSLMDPETVDDALSGPDAETWIEALQKEYGDLMRNNTWELVERPKDKKVLTGKWVLVQKRDAHGNVVRHRARITIKGCQQRYGIDYWETYAPVVSQESKVYSADSATLWTLLSPFAVKPVWVEAGSIDMVQTLDKHLRSCGFHRLKMDGDLYVRTVGGSPVFVSVYVDDLVIAGTDDNIKLVMQGLRAKFEIKDLGPVTDLLHMEISYVPDQVLWISQRGYIDKLLKRFGMESCRPVTTPQAVGNLPDPVDDDQRGVNDPNIPYRELVGGLQYLVQGTRPDIANAVLCLQYTGQLPR</sequence>
<comment type="caution">
    <text evidence="3">The sequence shown here is derived from an EMBL/GenBank/DDBJ whole genome shotgun (WGS) entry which is preliminary data.</text>
</comment>
<accession>A0A9W6XJL3</accession>
<keyword evidence="4" id="KW-1185">Reference proteome</keyword>
<name>A0A9W6XJL3_9STRA</name>
<dbReference type="OrthoDB" id="421869at2759"/>
<reference evidence="3" key="1">
    <citation type="submission" date="2023-04" db="EMBL/GenBank/DDBJ databases">
        <title>Phytophthora fragariaefolia NBRC 109709.</title>
        <authorList>
            <person name="Ichikawa N."/>
            <person name="Sato H."/>
            <person name="Tonouchi N."/>
        </authorList>
    </citation>
    <scope>NUCLEOTIDE SEQUENCE</scope>
    <source>
        <strain evidence="3">NBRC 109709</strain>
    </source>
</reference>
<gene>
    <name evidence="3" type="ORF">Pfra01_001199700</name>
</gene>
<feature type="region of interest" description="Disordered" evidence="1">
    <location>
        <begin position="1"/>
        <end position="45"/>
    </location>
</feature>
<evidence type="ECO:0000259" key="2">
    <source>
        <dbReference type="Pfam" id="PF07727"/>
    </source>
</evidence>
<dbReference type="AlphaFoldDB" id="A0A9W6XJL3"/>
<evidence type="ECO:0000313" key="4">
    <source>
        <dbReference type="Proteomes" id="UP001165121"/>
    </source>
</evidence>
<dbReference type="InterPro" id="IPR013103">
    <property type="entry name" value="RVT_2"/>
</dbReference>
<evidence type="ECO:0000256" key="1">
    <source>
        <dbReference type="SAM" id="MobiDB-lite"/>
    </source>
</evidence>